<dbReference type="Proteomes" id="UP000235145">
    <property type="component" value="Unassembled WGS sequence"/>
</dbReference>
<dbReference type="AlphaFoldDB" id="A0A9R1UYM0"/>
<proteinExistence type="predicted"/>
<organism evidence="2 3">
    <name type="scientific">Lactuca sativa</name>
    <name type="common">Garden lettuce</name>
    <dbReference type="NCBI Taxonomy" id="4236"/>
    <lineage>
        <taxon>Eukaryota</taxon>
        <taxon>Viridiplantae</taxon>
        <taxon>Streptophyta</taxon>
        <taxon>Embryophyta</taxon>
        <taxon>Tracheophyta</taxon>
        <taxon>Spermatophyta</taxon>
        <taxon>Magnoliopsida</taxon>
        <taxon>eudicotyledons</taxon>
        <taxon>Gunneridae</taxon>
        <taxon>Pentapetalae</taxon>
        <taxon>asterids</taxon>
        <taxon>campanulids</taxon>
        <taxon>Asterales</taxon>
        <taxon>Asteraceae</taxon>
        <taxon>Cichorioideae</taxon>
        <taxon>Cichorieae</taxon>
        <taxon>Lactucinae</taxon>
        <taxon>Lactuca</taxon>
    </lineage>
</organism>
<feature type="region of interest" description="Disordered" evidence="1">
    <location>
        <begin position="103"/>
        <end position="127"/>
    </location>
</feature>
<name>A0A9R1UYM0_LACSA</name>
<evidence type="ECO:0008006" key="4">
    <source>
        <dbReference type="Google" id="ProtNLM"/>
    </source>
</evidence>
<evidence type="ECO:0000313" key="2">
    <source>
        <dbReference type="EMBL" id="KAJ0195158.1"/>
    </source>
</evidence>
<sequence length="181" mass="21464">MIRDYKFWRTSYYQSHNITELDPQSIIAEARMKMIIIHGLRLEYRSFVTTSVQPSLIEFENLLASQESVAKQMGGITLKSEEEALYISKSQRNFKPPIKERYKNADKGKNQQVTSQPWRSQKTDNKSPWGRRFECHYNNYGKWGHISKDCWSKKKFIESNLMTSKKEVEDEWDAEALWVIE</sequence>
<gene>
    <name evidence="2" type="ORF">LSAT_V11C700350190</name>
</gene>
<evidence type="ECO:0000313" key="3">
    <source>
        <dbReference type="Proteomes" id="UP000235145"/>
    </source>
</evidence>
<reference evidence="2 3" key="1">
    <citation type="journal article" date="2017" name="Nat. Commun.">
        <title>Genome assembly with in vitro proximity ligation data and whole-genome triplication in lettuce.</title>
        <authorList>
            <person name="Reyes-Chin-Wo S."/>
            <person name="Wang Z."/>
            <person name="Yang X."/>
            <person name="Kozik A."/>
            <person name="Arikit S."/>
            <person name="Song C."/>
            <person name="Xia L."/>
            <person name="Froenicke L."/>
            <person name="Lavelle D.O."/>
            <person name="Truco M.J."/>
            <person name="Xia R."/>
            <person name="Zhu S."/>
            <person name="Xu C."/>
            <person name="Xu H."/>
            <person name="Xu X."/>
            <person name="Cox K."/>
            <person name="Korf I."/>
            <person name="Meyers B.C."/>
            <person name="Michelmore R.W."/>
        </authorList>
    </citation>
    <scope>NUCLEOTIDE SEQUENCE [LARGE SCALE GENOMIC DNA]</scope>
    <source>
        <strain evidence="3">cv. Salinas</strain>
        <tissue evidence="2">Seedlings</tissue>
    </source>
</reference>
<accession>A0A9R1UYM0</accession>
<feature type="compositionally biased region" description="Polar residues" evidence="1">
    <location>
        <begin position="110"/>
        <end position="120"/>
    </location>
</feature>
<dbReference type="EMBL" id="NBSK02000007">
    <property type="protein sequence ID" value="KAJ0195158.1"/>
    <property type="molecule type" value="Genomic_DNA"/>
</dbReference>
<protein>
    <recommendedName>
        <fullName evidence="4">CCHC-type domain-containing protein</fullName>
    </recommendedName>
</protein>
<keyword evidence="3" id="KW-1185">Reference proteome</keyword>
<evidence type="ECO:0000256" key="1">
    <source>
        <dbReference type="SAM" id="MobiDB-lite"/>
    </source>
</evidence>
<comment type="caution">
    <text evidence="2">The sequence shown here is derived from an EMBL/GenBank/DDBJ whole genome shotgun (WGS) entry which is preliminary data.</text>
</comment>